<organism evidence="3 4">
    <name type="scientific">Paragonimus heterotremus</name>
    <dbReference type="NCBI Taxonomy" id="100268"/>
    <lineage>
        <taxon>Eukaryota</taxon>
        <taxon>Metazoa</taxon>
        <taxon>Spiralia</taxon>
        <taxon>Lophotrochozoa</taxon>
        <taxon>Platyhelminthes</taxon>
        <taxon>Trematoda</taxon>
        <taxon>Digenea</taxon>
        <taxon>Plagiorchiida</taxon>
        <taxon>Troglotremata</taxon>
        <taxon>Troglotrematidae</taxon>
        <taxon>Paragonimus</taxon>
    </lineage>
</organism>
<evidence type="ECO:0000313" key="3">
    <source>
        <dbReference type="EMBL" id="KAF5404814.1"/>
    </source>
</evidence>
<evidence type="ECO:0000313" key="4">
    <source>
        <dbReference type="Proteomes" id="UP000748531"/>
    </source>
</evidence>
<feature type="compositionally biased region" description="Polar residues" evidence="2">
    <location>
        <begin position="53"/>
        <end position="62"/>
    </location>
</feature>
<proteinExistence type="predicted"/>
<dbReference type="Proteomes" id="UP000748531">
    <property type="component" value="Unassembled WGS sequence"/>
</dbReference>
<dbReference type="EMBL" id="LUCH01000572">
    <property type="protein sequence ID" value="KAF5404814.1"/>
    <property type="molecule type" value="Genomic_DNA"/>
</dbReference>
<feature type="region of interest" description="Disordered" evidence="2">
    <location>
        <begin position="3381"/>
        <end position="3400"/>
    </location>
</feature>
<feature type="region of interest" description="Disordered" evidence="2">
    <location>
        <begin position="272"/>
        <end position="297"/>
    </location>
</feature>
<comment type="caution">
    <text evidence="3">The sequence shown here is derived from an EMBL/GenBank/DDBJ whole genome shotgun (WGS) entry which is preliminary data.</text>
</comment>
<gene>
    <name evidence="3" type="ORF">PHET_01688</name>
</gene>
<evidence type="ECO:0000256" key="2">
    <source>
        <dbReference type="SAM" id="MobiDB-lite"/>
    </source>
</evidence>
<feature type="region of interest" description="Disordered" evidence="2">
    <location>
        <begin position="30"/>
        <end position="62"/>
    </location>
</feature>
<name>A0A8J4WL22_9TREM</name>
<keyword evidence="4" id="KW-1185">Reference proteome</keyword>
<accession>A0A8J4WL22</accession>
<dbReference type="OrthoDB" id="6245635at2759"/>
<feature type="coiled-coil region" evidence="1">
    <location>
        <begin position="2886"/>
        <end position="2926"/>
    </location>
</feature>
<protein>
    <submittedName>
        <fullName evidence="3">Uncharacterized protein</fullName>
    </submittedName>
</protein>
<feature type="compositionally biased region" description="Polar residues" evidence="2">
    <location>
        <begin position="279"/>
        <end position="297"/>
    </location>
</feature>
<feature type="region of interest" description="Disordered" evidence="2">
    <location>
        <begin position="74"/>
        <end position="148"/>
    </location>
</feature>
<feature type="compositionally biased region" description="Polar residues" evidence="2">
    <location>
        <begin position="3462"/>
        <end position="3471"/>
    </location>
</feature>
<evidence type="ECO:0000256" key="1">
    <source>
        <dbReference type="SAM" id="Coils"/>
    </source>
</evidence>
<feature type="compositionally biased region" description="Basic and acidic residues" evidence="2">
    <location>
        <begin position="3275"/>
        <end position="3284"/>
    </location>
</feature>
<keyword evidence="1" id="KW-0175">Coiled coil</keyword>
<sequence>MLCWICSLQNGHKCSGACCTSIPHRRKVVPISQPEGNVSIDSTPCEPEAHKPTCQSGESTNDRSSVLMNAASVEMKQRTSNKRNLQEPRQGPLYVTSSKEQDPKSVRSPTDVNSHTTKRSPFPPSSAHEVGNINHSRRQKLTSPKEYTQTEADLKLNRKKYLNEISVETEGNEEKKQGATSQFRHVRNILETDCPSLSELTMAMPSLKALLLDRTLQQNCPAGLIDCIKSLVDRLQRVVARLTSQQHFAITQEERASLRRALLLANPMESPEVKYNGSPHRNQYSFDQNGNSRGTSSLSAVQEHVSNVRDELLDALSSDKIMLSGYRRLRKQLVSLTEGISPSVSHSPLTILKAPSTLKNDIDRLIETADNKFVETTEVEMDHSLQECLNNLILRLQRLVTTFDPQLIDVGLDGIYKAAQHSENTHLDCIQLNRNTATPILNSLEMACREHELNPVLKSTESMQPKNLWSVASHLTQRIEFEVTNERKDSVATCTVLELKEAVLIQHILLTVLAANGLIRTNAEKLKDGRFHSFCTKQNSVCSHDKPESRSTEALSPITEICTPDTSTYESEFNRTDSANESQSPIVCVFHPNITYQTLKTGPVTQSVEDEQTSPTFSCTNQTASVSSIKKKNIHMVDQIPTLCTSGVLQSDYGHIVESTASRSKTVYIQRTLALPIATFLRNKELDSISRQIKFGEPKSISQRIAALSSNIDRKLKGIEENTIAISLEEFKTIQQMFLEENTPYSRILHRSLEKCVHDNEKSTIPGEPTRSIEKSNQDSNCVTSDNRLKCLIDKVETKINKHLSVSDANEIVEALAQLKTILSEADSLKVLNLISDIQSQAEFFRVTPTIVNKLKHLMNVCEHSEELTTTSPSANYLDSNDQNHRAELLTTKSDPNNFKVNGENDSKLADRLPASRTVRSFTCFCEILLAMFTLKRVLSVVKMYPEVPLNFSQEQMNILDTSLKTLKQSYPNICTFLNKCTPVTLRRVQTWSLIESSIKEIEQCIQFRNDFENILRTIERFCHETNALIHSETKLLLKTILSSALIICCYNRLSLKEADIMAILELIQKTTSQIDFRLDKANELVLATLLQTLDDNKTYVGQKKVEYATLVDESTLKDSNPWCHLSKWIHHIIFHNTGQLDTETAFKNVRILRTLTGFTGSEELQIEECSCVACRDRILEMRQYDLGKKARITSELLTTVEEKLTNQEHTGDISYQTNGQLTTGNDLATRDHVVQQVYNKANNSFRVSQFSNCMQPRESAELLDAALYMQCLISSLQDSLEFDDSVRLTPTECANLSTCLLSVTEQSPKLEEDSSVLCTIQETKAAAINHSDFYLTKEHLDSLKQLYEATKTFENNIDMDDASLEDSIKTASFNPTAYQVPADSSAPNGFLQSRQLVMCQQDVSVSKSHPLTGNVYTRKVPKQVSRKMLRGATEPTTIKTSIALNCLDLLELTEQTSKELADFERVSTEVEKTSLLEHVSQMLELAQELHLPNAEHLSNFAHEVGYGSSLPTVECFQFHINETKQLLHDKMSDLLNFGRIILDRSYTPIDEQSESLNIIRSSTPLSISSRNAANVNFTRPSEPLADSDRTQLAEALSLAVLSEESRTPRKMKAIVGLIRKLRSQSGTLSLSEKELELANDTLCSTAVSAKSQETGMENTGSDAVVTQKTCFSAFKMPETNVLTPTESAELSGYIFSALQNDSVQRELTYEQKTYLLQIERGLFCAAVEGESTNIAELTNGSKQQPQLVLQRLSQLLNEDDARLREHLIDRLNFFQACILENKPNGDSIDRNEHSAAQRLDSRTTEMLHGCLLYELRRNPPNLSVMLPLLAVVSELEASKDTTVSMERLSETEKHSIQCYIPIGMTPFELQTVSNFLQSTSVLASTLSEQLAALIFIQRTMDGESLWPMESGLLLGALGTIATSNDTARKQLLCDLEPLKLRLVEHAFTQDDMDDVYGGSGLELTYAECNQLRLLHRITEISLTRKSLDFIQSVLAQPLNSSGANITLLEVSKIILHYLLRQRCLSVGEVAAMNRIATCICVKDVSPETISLIRGMFEDSKLFELCETECDVLTKQSIADLHSVPLPSMVISFIPEMLEQLLGDGDTEQALPSGCSLLLGCLLHILILVHNQFGKDKLTPKWSSHLERLVWRIMNTSMNGQSVKLDVRSRALISIACNHYRMALKDTSKSWVDKFYTALEEEVLDSGDVISQRSLDIVNTLSVVLSSPAAYNLSPCKAGFLATVVDKVYANAIEINFTPEELNLIGEIRQDVDQSENPKGINSNTVDLSICLKVVEDFLDCIWQEANTPISLDRKNAAELNAALETLVRMTDQQSYCQSWDSDDTAVISSECRAILGMTRTFLNSLLTMRPLPNSSRLQTNNLVLSNVEVGKLRELVDYWRSRLLLESQRLRTASIRKLSISMECDLTADMTNAELANAVQLAVIHEKLLLPQDAWVCIQTLEQLNDSPATEYISIPNSQREVLRLAMCPSRANVPFTPMDASLISATTYLHTLFNSSSMTASLDSTFGSCVEPACVAALAVSLHSCVQHMSGESMLPAIRIQLRTTEHRMRCASARLETYWISPSESSAVLEIVQQAKAMTGTWVVHELNDVMRVIDATNEVALTVHETNIDPNQQQTLMQLLRTYLILGGPLSQQRYTALIRLIDYLQYTTPACISLRQRAEIQQLIQLFVPNQSPRLSTRFHFGMVCSNLQSLTSQDSLSRGSLTAVPLHINPREALLLLNLLHQLNAATGVVTPELAIIQSALSYSIAIGQPWTMWNVLQDETKERILAQLELSAETLLDQIAETENVDMLKGTTVNLLGLFLKKVFEHARNPCYLQRFAHVDQESGEQLEGVNPSNELLSVLVQAKQEIEDSGGLVQADTIANILKRIDLLRRRESELELNESLKNSLNETQNELIHLTLTTAKLCRSATDGHWKIQYSQPFQSNKLEHLMFHLKRINDQTICEPTIRLKLPYQKQSQNEFKTSDWHNLHECTKQKQLQTVPYFSPTLADEDTDGVNNEFERLLALCKPHILNPGEVIQLTALIDSLHRTIHQKTDGISDCQEFAATEKLLLQELRNAADQNLCYSLSLQSADLLQTLGYRLATMATQSQQELLRRGLQLWLSASIEGKFTFDNTETQNLHSALLLARSVIRHKRMTASSDALEMVDKVIEQFSSTVDSGVGTELSGPYIMGPMVTEVLESAQRAQELTSLPGSTLSGAPSSASDWCDGCKLDGRRQQNQCWSSTGLILNDTEDVSEQLNTDQTLPLFSDTHHSEKTNDSIENDSPVPQDTTTHQMQVDRHWGHGIRGFSEPRDRTVFHSEGSANRKQTSVQFPDISSSLLTEINEEQKRLKTWEKLVETRLTNACNRVENLIGKLSAESDESGPQEKEHVKERNEELNHLRDEVIRLKEQLMHVVQQLESAERTQQRQIDFASSMHDLMEQQKKLTVQLMSARSHQLSSRGQPSRTLPAESAQRHTGRLYQSSDCLKDFIPPLKSQSHQSQLVLYKPVETEPVDLSLSSTRPNRMSSLDRLHELIEIRRAVVAGSREELCRLGVYSSLPLTSPRNPIYHHPPVSASTLGAKDRSCPRLIHSLLERQRAHTKHLLKRSTYEQDQNTKVLDALEQRLVNLEQQISPSDCLSSSEQTEDVNSKLKK</sequence>
<feature type="region of interest" description="Disordered" evidence="2">
    <location>
        <begin position="3273"/>
        <end position="3296"/>
    </location>
</feature>
<feature type="region of interest" description="Disordered" evidence="2">
    <location>
        <begin position="3462"/>
        <end position="3482"/>
    </location>
</feature>
<reference evidence="3" key="1">
    <citation type="submission" date="2019-05" db="EMBL/GenBank/DDBJ databases">
        <title>Annotation for the trematode Paragonimus heterotremus.</title>
        <authorList>
            <person name="Choi Y.-J."/>
        </authorList>
    </citation>
    <scope>NUCLEOTIDE SEQUENCE</scope>
    <source>
        <strain evidence="3">LC</strain>
    </source>
</reference>
<feature type="region of interest" description="Disordered" evidence="2">
    <location>
        <begin position="760"/>
        <end position="779"/>
    </location>
</feature>
<feature type="compositionally biased region" description="Basic and acidic residues" evidence="2">
    <location>
        <begin position="3390"/>
        <end position="3400"/>
    </location>
</feature>